<dbReference type="PANTHER" id="PTHR28637">
    <property type="entry name" value="DNA REPLICATION FACTOR CDT1"/>
    <property type="match status" value="1"/>
</dbReference>
<keyword evidence="4" id="KW-1185">Reference proteome</keyword>
<dbReference type="SUPFAM" id="SSF46785">
    <property type="entry name" value="Winged helix' DNA-binding domain"/>
    <property type="match status" value="1"/>
</dbReference>
<proteinExistence type="inferred from homology"/>
<dbReference type="Pfam" id="PF08839">
    <property type="entry name" value="CDT1"/>
    <property type="match status" value="1"/>
</dbReference>
<dbReference type="Pfam" id="PF16679">
    <property type="entry name" value="CDT1_C"/>
    <property type="match status" value="1"/>
</dbReference>
<evidence type="ECO:0000256" key="2">
    <source>
        <dbReference type="ARBA" id="ARBA00023306"/>
    </source>
</evidence>
<dbReference type="InterPro" id="IPR045173">
    <property type="entry name" value="Cdt1"/>
</dbReference>
<keyword evidence="2" id="KW-0131">Cell cycle</keyword>
<protein>
    <submittedName>
        <fullName evidence="5">DNA replication factor Cdt1 isoform X2</fullName>
    </submittedName>
</protein>
<dbReference type="CDD" id="cd08674">
    <property type="entry name" value="Cdt1_m"/>
    <property type="match status" value="1"/>
</dbReference>
<evidence type="ECO:0000256" key="1">
    <source>
        <dbReference type="ARBA" id="ARBA00008356"/>
    </source>
</evidence>
<feature type="domain" description="CDT1 Geminin-binding" evidence="3">
    <location>
        <begin position="317"/>
        <end position="472"/>
    </location>
</feature>
<evidence type="ECO:0000313" key="4">
    <source>
        <dbReference type="Proteomes" id="UP001652625"/>
    </source>
</evidence>
<dbReference type="InterPro" id="IPR014939">
    <property type="entry name" value="CDT1_Gemini-bd-like"/>
</dbReference>
<dbReference type="Proteomes" id="UP001652625">
    <property type="component" value="Chromosome 15"/>
</dbReference>
<name>A0ABM4DPK9_HYDVU</name>
<organism evidence="4 5">
    <name type="scientific">Hydra vulgaris</name>
    <name type="common">Hydra</name>
    <name type="synonym">Hydra attenuata</name>
    <dbReference type="NCBI Taxonomy" id="6087"/>
    <lineage>
        <taxon>Eukaryota</taxon>
        <taxon>Metazoa</taxon>
        <taxon>Cnidaria</taxon>
        <taxon>Hydrozoa</taxon>
        <taxon>Hydroidolina</taxon>
        <taxon>Anthoathecata</taxon>
        <taxon>Aplanulata</taxon>
        <taxon>Hydridae</taxon>
        <taxon>Hydra</taxon>
    </lineage>
</organism>
<gene>
    <name evidence="5" type="primary">LOC100204411</name>
</gene>
<dbReference type="InterPro" id="IPR032054">
    <property type="entry name" value="Cdt1_C"/>
</dbReference>
<evidence type="ECO:0000259" key="3">
    <source>
        <dbReference type="SMART" id="SM01075"/>
    </source>
</evidence>
<comment type="similarity">
    <text evidence="1">Belongs to the Cdt1 family.</text>
</comment>
<dbReference type="CDD" id="cd08767">
    <property type="entry name" value="Cdt1_c"/>
    <property type="match status" value="1"/>
</dbReference>
<evidence type="ECO:0000313" key="5">
    <source>
        <dbReference type="RefSeq" id="XP_065676515.1"/>
    </source>
</evidence>
<dbReference type="InterPro" id="IPR038090">
    <property type="entry name" value="Cdt1_C_WH_dom_sf"/>
</dbReference>
<dbReference type="RefSeq" id="XP_065676515.1">
    <property type="nucleotide sequence ID" value="XM_065820443.1"/>
</dbReference>
<dbReference type="PANTHER" id="PTHR28637:SF1">
    <property type="entry name" value="DNA REPLICATION FACTOR CDT1"/>
    <property type="match status" value="1"/>
</dbReference>
<dbReference type="SMART" id="SM01075">
    <property type="entry name" value="CDT1"/>
    <property type="match status" value="1"/>
</dbReference>
<dbReference type="InterPro" id="IPR036390">
    <property type="entry name" value="WH_DNA-bd_sf"/>
</dbReference>
<dbReference type="GeneID" id="100204411"/>
<reference evidence="5" key="1">
    <citation type="submission" date="2025-08" db="UniProtKB">
        <authorList>
            <consortium name="RefSeq"/>
        </authorList>
    </citation>
    <scope>IDENTIFICATION</scope>
</reference>
<dbReference type="Gene3D" id="1.10.10.1420">
    <property type="entry name" value="DNA replication factor Cdt1, C-terminal WH domain"/>
    <property type="match status" value="1"/>
</dbReference>
<accession>A0ABM4DPK9</accession>
<sequence length="667" mass="76443">MDRQTTLNQFFTARKNDILMQPSKKRKLDFTTIIEPNIRNHRTFLKNKPQLEVLDLFKDSSKSVQKIEDTILIDNRYSPKIKIDVSLKRKSTTEGLEILNQELISKSISNNNDSLPNCNKNEVKCFQSKDFTSLATNFTRRRLKTVSAINEQAKMTLFSKRSKLLKAGLTKPCGEIYNKKQVSNSQKIDSTTIPLLNKKEELKLEQHKNIAQLLQSNFNVEKVADISKQCNLTQYSGIIEVDSAIAPLNKKAESKSGLRNKYAHLLQNNMCIDEKAMTDKKMDTNLYVNDAEEKLNQPAYLKYKHLLQKSVSESLNLPNKYKVILEIIRCVDSILYLLNQRKEVCTFDRLKKSVQSMNGREFSLKHLASIKTVYPTGYVFRQEILQKFSPVDYHLTIEANFKDVTSSNIITPSVLITRRLKVENILVNITKMHHQKFLQQLNINVDNNDVQRWHPNFKLDSVPDIELSLLPSAPVLKCYSSAADILLQNKKDLSCKVEKALKNVARKSLSKEEENDVENLFVANTQTKSSIKSLKGVSNELLERIKLKEQKKIEQALTCDPVVIKRMALMEKLPEMARILKTFFTAEKKAAITLEDCLLKLCESYATAIPPSECEDLVRSLAELVPSWVTIVSVRKCPYIKLARDVDLNYVMNVLLTAKKNQDFKTV</sequence>